<reference evidence="2 3" key="1">
    <citation type="submission" date="2020-04" db="EMBL/GenBank/DDBJ databases">
        <title>Ramlibacter sp. G-1-2-2 isolated from soil.</title>
        <authorList>
            <person name="Dahal R.H."/>
        </authorList>
    </citation>
    <scope>NUCLEOTIDE SEQUENCE [LARGE SCALE GENOMIC DNA]</scope>
    <source>
        <strain evidence="2 3">G-1-2-2</strain>
    </source>
</reference>
<organism evidence="2 3">
    <name type="scientific">Ramlibacter agri</name>
    <dbReference type="NCBI Taxonomy" id="2728837"/>
    <lineage>
        <taxon>Bacteria</taxon>
        <taxon>Pseudomonadati</taxon>
        <taxon>Pseudomonadota</taxon>
        <taxon>Betaproteobacteria</taxon>
        <taxon>Burkholderiales</taxon>
        <taxon>Comamonadaceae</taxon>
        <taxon>Ramlibacter</taxon>
    </lineage>
</organism>
<comment type="caution">
    <text evidence="2">The sequence shown here is derived from an EMBL/GenBank/DDBJ whole genome shotgun (WGS) entry which is preliminary data.</text>
</comment>
<sequence length="201" mass="21220">MIMGAALSAIGGCATREKLARADREEQIVLTEKVSYVTHSISGVRWEYIALPGIYVAERKDDQGVYFYGPGRSIVEITTLRNNLPHLLVGGIYLPNDPSRPSQLVWAFEGNPQTTADLDAYMTQRTVATTALPALQPGIGAGANIVGNVVGGAVVAGIIAAGEGELNRIEVKDPALSAKLREGRGPTRSAAAGQQLPQAVK</sequence>
<feature type="region of interest" description="Disordered" evidence="1">
    <location>
        <begin position="179"/>
        <end position="201"/>
    </location>
</feature>
<dbReference type="AlphaFoldDB" id="A0A848GWV9"/>
<evidence type="ECO:0000256" key="1">
    <source>
        <dbReference type="SAM" id="MobiDB-lite"/>
    </source>
</evidence>
<name>A0A848GWV9_9BURK</name>
<protein>
    <submittedName>
        <fullName evidence="2">Uncharacterized protein</fullName>
    </submittedName>
</protein>
<keyword evidence="3" id="KW-1185">Reference proteome</keyword>
<dbReference type="EMBL" id="JABBFX010000001">
    <property type="protein sequence ID" value="NML42844.1"/>
    <property type="molecule type" value="Genomic_DNA"/>
</dbReference>
<gene>
    <name evidence="2" type="ORF">HHL11_03705</name>
</gene>
<accession>A0A848GWV9</accession>
<proteinExistence type="predicted"/>
<dbReference type="Proteomes" id="UP000541185">
    <property type="component" value="Unassembled WGS sequence"/>
</dbReference>
<evidence type="ECO:0000313" key="2">
    <source>
        <dbReference type="EMBL" id="NML42844.1"/>
    </source>
</evidence>
<evidence type="ECO:0000313" key="3">
    <source>
        <dbReference type="Proteomes" id="UP000541185"/>
    </source>
</evidence>
<dbReference type="RefSeq" id="WP_169417093.1">
    <property type="nucleotide sequence ID" value="NZ_JABBFX010000001.1"/>
</dbReference>